<sequence>MENGHNFRFGPFHSMWAEVYALRLTVTAIRKVRGKPKLNTLSPATPEYEEVAEDFARNVLRAIGNVSYGDCFFGVGPAG</sequence>
<dbReference type="RefSeq" id="WP_230513908.1">
    <property type="nucleotide sequence ID" value="NZ_JAJITD010000038.1"/>
</dbReference>
<evidence type="ECO:0000313" key="1">
    <source>
        <dbReference type="EMBL" id="MCC8397657.1"/>
    </source>
</evidence>
<dbReference type="EMBL" id="JAJITD010000038">
    <property type="protein sequence ID" value="MCC8397657.1"/>
    <property type="molecule type" value="Genomic_DNA"/>
</dbReference>
<name>A0ABS8K667_9BURK</name>
<keyword evidence="2" id="KW-1185">Reference proteome</keyword>
<accession>A0ABS8K667</accession>
<dbReference type="Proteomes" id="UP001431019">
    <property type="component" value="Unassembled WGS sequence"/>
</dbReference>
<organism evidence="1 2">
    <name type="scientific">Paraburkholderia sejongensis</name>
    <dbReference type="NCBI Taxonomy" id="2886946"/>
    <lineage>
        <taxon>Bacteria</taxon>
        <taxon>Pseudomonadati</taxon>
        <taxon>Pseudomonadota</taxon>
        <taxon>Betaproteobacteria</taxon>
        <taxon>Burkholderiales</taxon>
        <taxon>Burkholderiaceae</taxon>
        <taxon>Paraburkholderia</taxon>
    </lineage>
</organism>
<comment type="caution">
    <text evidence="1">The sequence shown here is derived from an EMBL/GenBank/DDBJ whole genome shotgun (WGS) entry which is preliminary data.</text>
</comment>
<proteinExistence type="predicted"/>
<evidence type="ECO:0000313" key="2">
    <source>
        <dbReference type="Proteomes" id="UP001431019"/>
    </source>
</evidence>
<gene>
    <name evidence="1" type="ORF">LJ656_34525</name>
</gene>
<protein>
    <submittedName>
        <fullName evidence="1">Uncharacterized protein</fullName>
    </submittedName>
</protein>
<reference evidence="1 2" key="1">
    <citation type="submission" date="2021-11" db="EMBL/GenBank/DDBJ databases">
        <authorList>
            <person name="Oh E.-T."/>
            <person name="Kim S.-B."/>
        </authorList>
    </citation>
    <scope>NUCLEOTIDE SEQUENCE [LARGE SCALE GENOMIC DNA]</scope>
    <source>
        <strain evidence="1 2">MMS20-SJTR3</strain>
    </source>
</reference>